<feature type="compositionally biased region" description="Basic residues" evidence="1">
    <location>
        <begin position="337"/>
        <end position="346"/>
    </location>
</feature>
<organism evidence="2 3">
    <name type="scientific">Colletotrichum musicola</name>
    <dbReference type="NCBI Taxonomy" id="2175873"/>
    <lineage>
        <taxon>Eukaryota</taxon>
        <taxon>Fungi</taxon>
        <taxon>Dikarya</taxon>
        <taxon>Ascomycota</taxon>
        <taxon>Pezizomycotina</taxon>
        <taxon>Sordariomycetes</taxon>
        <taxon>Hypocreomycetidae</taxon>
        <taxon>Glomerellales</taxon>
        <taxon>Glomerellaceae</taxon>
        <taxon>Colletotrichum</taxon>
        <taxon>Colletotrichum orchidearum species complex</taxon>
    </lineage>
</organism>
<reference evidence="2" key="1">
    <citation type="journal article" date="2020" name="Phytopathology">
        <title>Genome Sequence Resources of Colletotrichum truncatum, C. plurivorum, C. musicola, and C. sojae: Four Species Pathogenic to Soybean (Glycine max).</title>
        <authorList>
            <person name="Rogerio F."/>
            <person name="Boufleur T.R."/>
            <person name="Ciampi-Guillardi M."/>
            <person name="Sukno S.A."/>
            <person name="Thon M.R."/>
            <person name="Massola Junior N.S."/>
            <person name="Baroncelli R."/>
        </authorList>
    </citation>
    <scope>NUCLEOTIDE SEQUENCE</scope>
    <source>
        <strain evidence="2">LFN0074</strain>
    </source>
</reference>
<protein>
    <submittedName>
        <fullName evidence="2">Uncharacterized protein</fullName>
    </submittedName>
</protein>
<proteinExistence type="predicted"/>
<gene>
    <name evidence="2" type="ORF">CMUS01_03989</name>
</gene>
<keyword evidence="3" id="KW-1185">Reference proteome</keyword>
<sequence>MDCRDRPQSGLILDDENRDVLAKDKTTSDCSSVSPFISPSLLTNNTTRQHHRHSTLLSSNAINRLWHTNFNILSLRIATSTHTTMHFSILFACVATVASFANVASAVVIDDKNLPDRPLHRTVSFQGAGRSRAGEQIEPRLEDAAAPVPVERRGDPTVKYNLEATRSFIVMKRTQAPEQKRNVPPEDVLSTRPHLSAPSPLPVDSRENCTRRGGRGRINHPWNSLSVERREAVVPAPEVVNEGQGQGRDLPVERLPSWGGRCAWPGRPPVLPPMADPVPVTKRDGEQAVPPTDTVDDEWVPRLPVVDLRKPVNHTELSQPIYLQEKAPSADGPRTPLKFHNHRGGN</sequence>
<dbReference type="EMBL" id="WIGM01000102">
    <property type="protein sequence ID" value="KAF6840335.1"/>
    <property type="molecule type" value="Genomic_DNA"/>
</dbReference>
<evidence type="ECO:0000313" key="2">
    <source>
        <dbReference type="EMBL" id="KAF6840335.1"/>
    </source>
</evidence>
<dbReference type="Proteomes" id="UP000639643">
    <property type="component" value="Unassembled WGS sequence"/>
</dbReference>
<feature type="region of interest" description="Disordered" evidence="1">
    <location>
        <begin position="176"/>
        <end position="221"/>
    </location>
</feature>
<evidence type="ECO:0000313" key="3">
    <source>
        <dbReference type="Proteomes" id="UP000639643"/>
    </source>
</evidence>
<evidence type="ECO:0000256" key="1">
    <source>
        <dbReference type="SAM" id="MobiDB-lite"/>
    </source>
</evidence>
<comment type="caution">
    <text evidence="2">The sequence shown here is derived from an EMBL/GenBank/DDBJ whole genome shotgun (WGS) entry which is preliminary data.</text>
</comment>
<name>A0A8H6NPU7_9PEZI</name>
<accession>A0A8H6NPU7</accession>
<feature type="region of interest" description="Disordered" evidence="1">
    <location>
        <begin position="317"/>
        <end position="346"/>
    </location>
</feature>
<dbReference type="AlphaFoldDB" id="A0A8H6NPU7"/>